<evidence type="ECO:0000313" key="3">
    <source>
        <dbReference type="Proteomes" id="UP001554567"/>
    </source>
</evidence>
<accession>A0ABV3N815</accession>
<dbReference type="PANTHER" id="PTHR36924:SF1">
    <property type="entry name" value="ANTITOXIN HIGA-1"/>
    <property type="match status" value="1"/>
</dbReference>
<dbReference type="InterPro" id="IPR010982">
    <property type="entry name" value="Lambda_DNA-bd_dom_sf"/>
</dbReference>
<dbReference type="EMBL" id="JBFKZN010000024">
    <property type="protein sequence ID" value="MEW5291974.1"/>
    <property type="molecule type" value="Genomic_DNA"/>
</dbReference>
<gene>
    <name evidence="2" type="ORF">ABW286_22820</name>
</gene>
<dbReference type="SUPFAM" id="SSF47413">
    <property type="entry name" value="lambda repressor-like DNA-binding domains"/>
    <property type="match status" value="1"/>
</dbReference>
<dbReference type="PANTHER" id="PTHR36924">
    <property type="entry name" value="ANTITOXIN HIGA-1"/>
    <property type="match status" value="1"/>
</dbReference>
<dbReference type="Gene3D" id="1.10.260.40">
    <property type="entry name" value="lambda repressor-like DNA-binding domains"/>
    <property type="match status" value="1"/>
</dbReference>
<reference evidence="2 3" key="1">
    <citation type="submission" date="2024-07" db="EMBL/GenBank/DDBJ databases">
        <authorList>
            <person name="Dulla G.F.J."/>
            <person name="Delorm J.G."/>
        </authorList>
    </citation>
    <scope>NUCLEOTIDE SEQUENCE [LARGE SCALE GENOMIC DNA]</scope>
    <source>
        <strain evidence="2 3">JGD 233</strain>
    </source>
</reference>
<dbReference type="NCBIfam" id="TIGR02607">
    <property type="entry name" value="antidote_HigA"/>
    <property type="match status" value="1"/>
</dbReference>
<evidence type="ECO:0000313" key="2">
    <source>
        <dbReference type="EMBL" id="MEW5291974.1"/>
    </source>
</evidence>
<comment type="caution">
    <text evidence="2">The sequence shown here is derived from an EMBL/GenBank/DDBJ whole genome shotgun (WGS) entry which is preliminary data.</text>
</comment>
<protein>
    <submittedName>
        <fullName evidence="2">HigA family addiction module antitoxin</fullName>
    </submittedName>
</protein>
<organism evidence="2 3">
    <name type="scientific">Erwinia papayae</name>
    <dbReference type="NCBI Taxonomy" id="206499"/>
    <lineage>
        <taxon>Bacteria</taxon>
        <taxon>Pseudomonadati</taxon>
        <taxon>Pseudomonadota</taxon>
        <taxon>Gammaproteobacteria</taxon>
        <taxon>Enterobacterales</taxon>
        <taxon>Erwiniaceae</taxon>
        <taxon>Erwinia</taxon>
    </lineage>
</organism>
<sequence length="85" mass="9688">METSIAKPSTLGEILKHEFLEPMNITAETLCEETGLDVEKVNQVIVNNAFLTESEAQELALFFDTDLDFWKNIQDAYRGWIVKHG</sequence>
<dbReference type="Proteomes" id="UP001554567">
    <property type="component" value="Unassembled WGS sequence"/>
</dbReference>
<dbReference type="InterPro" id="IPR013430">
    <property type="entry name" value="Toxin_antidote_HigA"/>
</dbReference>
<evidence type="ECO:0000256" key="1">
    <source>
        <dbReference type="ARBA" id="ARBA00023125"/>
    </source>
</evidence>
<proteinExistence type="predicted"/>
<keyword evidence="1" id="KW-0238">DNA-binding</keyword>
<name>A0ABV3N815_9GAMM</name>
<dbReference type="RefSeq" id="WP_367168792.1">
    <property type="nucleotide sequence ID" value="NZ_JBFKZN010000024.1"/>
</dbReference>
<keyword evidence="3" id="KW-1185">Reference proteome</keyword>